<keyword evidence="3" id="KW-1185">Reference proteome</keyword>
<reference evidence="1 3" key="1">
    <citation type="submission" date="2015-12" db="EMBL/GenBank/DDBJ databases">
        <authorList>
            <person name="Andreevskaya M."/>
        </authorList>
    </citation>
    <scope>NUCLEOTIDE SEQUENCE [LARGE SCALE GENOMIC DNA]</scope>
    <source>
        <strain evidence="1 3">C122c</strain>
    </source>
</reference>
<dbReference type="Proteomes" id="UP000199271">
    <property type="component" value="Unassembled WGS sequence"/>
</dbReference>
<reference evidence="2" key="2">
    <citation type="submission" date="2021-05" db="EMBL/GenBank/DDBJ databases">
        <title>Pangenome of Leuconostoc gelidum warrants species status for Leuconostoc gelidum subsp. gasicomitatum.</title>
        <authorList>
            <person name="Johansson P."/>
            <person name="Sade E."/>
            <person name="Hultman J."/>
            <person name="Auvinen P."/>
            <person name="Bjorkroth J."/>
        </authorList>
    </citation>
    <scope>NUCLEOTIDE SEQUENCE</scope>
    <source>
        <strain evidence="2">A.21.4</strain>
    </source>
</reference>
<proteinExistence type="predicted"/>
<evidence type="ECO:0000313" key="3">
    <source>
        <dbReference type="Proteomes" id="UP000199271"/>
    </source>
</evidence>
<name>A0A9Q3SX56_9LACO</name>
<sequence>MLELLIPVVKGVETFSKFVDDIRAKLIEVEIVVAKAMLLNMQHIVKDKTDILQFDRMGNTRI</sequence>
<evidence type="ECO:0000313" key="1">
    <source>
        <dbReference type="EMBL" id="CUW05712.1"/>
    </source>
</evidence>
<evidence type="ECO:0000313" key="4">
    <source>
        <dbReference type="Proteomes" id="UP000752647"/>
    </source>
</evidence>
<accession>A0A9Q3SX56</accession>
<gene>
    <name evidence="1" type="ORF">C122C_1213</name>
    <name evidence="2" type="ORF">KIJ12_04830</name>
</gene>
<dbReference type="AlphaFoldDB" id="A0A9Q3SX56"/>
<dbReference type="Proteomes" id="UP000752647">
    <property type="component" value="Unassembled WGS sequence"/>
</dbReference>
<dbReference type="EMBL" id="FBSY01000002">
    <property type="protein sequence ID" value="CUW05712.1"/>
    <property type="molecule type" value="Genomic_DNA"/>
</dbReference>
<evidence type="ECO:0000313" key="2">
    <source>
        <dbReference type="EMBL" id="MBZ5962479.1"/>
    </source>
</evidence>
<dbReference type="RefSeq" id="WP_089997421.1">
    <property type="nucleotide sequence ID" value="NZ_CBCPIF010000001.1"/>
</dbReference>
<protein>
    <submittedName>
        <fullName evidence="2">Uncharacterized protein</fullName>
    </submittedName>
</protein>
<dbReference type="EMBL" id="JAHBFI010000010">
    <property type="protein sequence ID" value="MBZ5962479.1"/>
    <property type="molecule type" value="Genomic_DNA"/>
</dbReference>
<organism evidence="2 4">
    <name type="scientific">Leuconostoc gasicomitatum</name>
    <dbReference type="NCBI Taxonomy" id="115778"/>
    <lineage>
        <taxon>Bacteria</taxon>
        <taxon>Bacillati</taxon>
        <taxon>Bacillota</taxon>
        <taxon>Bacilli</taxon>
        <taxon>Lactobacillales</taxon>
        <taxon>Lactobacillaceae</taxon>
        <taxon>Leuconostoc</taxon>
        <taxon>Leuconostoc gelidum group</taxon>
    </lineage>
</organism>
<comment type="caution">
    <text evidence="2">The sequence shown here is derived from an EMBL/GenBank/DDBJ whole genome shotgun (WGS) entry which is preliminary data.</text>
</comment>